<dbReference type="Gene3D" id="1.10.260.40">
    <property type="entry name" value="lambda repressor-like DNA-binding domains"/>
    <property type="match status" value="1"/>
</dbReference>
<dbReference type="EMBL" id="MFFS01000029">
    <property type="protein sequence ID" value="OGF22366.1"/>
    <property type="molecule type" value="Genomic_DNA"/>
</dbReference>
<feature type="domain" description="HTH cro/C1-type" evidence="2">
    <location>
        <begin position="18"/>
        <end position="79"/>
    </location>
</feature>
<dbReference type="AlphaFoldDB" id="A0A1F5S6W4"/>
<dbReference type="PANTHER" id="PTHR34475">
    <property type="match status" value="1"/>
</dbReference>
<organism evidence="3 4">
    <name type="scientific">Candidatus Falkowbacteria bacterium RBG_13_39_14</name>
    <dbReference type="NCBI Taxonomy" id="1797985"/>
    <lineage>
        <taxon>Bacteria</taxon>
        <taxon>Candidatus Falkowiibacteriota</taxon>
    </lineage>
</organism>
<dbReference type="GO" id="GO:0003677">
    <property type="term" value="F:DNA binding"/>
    <property type="evidence" value="ECO:0007669"/>
    <property type="project" value="InterPro"/>
</dbReference>
<feature type="transmembrane region" description="Helical" evidence="1">
    <location>
        <begin position="116"/>
        <end position="136"/>
    </location>
</feature>
<name>A0A1F5S6W4_9BACT</name>
<dbReference type="CDD" id="cd00093">
    <property type="entry name" value="HTH_XRE"/>
    <property type="match status" value="1"/>
</dbReference>
<dbReference type="STRING" id="1797985.A2Y83_04030"/>
<keyword evidence="1" id="KW-0472">Membrane</keyword>
<keyword evidence="1" id="KW-1133">Transmembrane helix</keyword>
<dbReference type="InterPro" id="IPR013783">
    <property type="entry name" value="Ig-like_fold"/>
</dbReference>
<dbReference type="PANTHER" id="PTHR34475:SF1">
    <property type="entry name" value="CYTOSKELETON PROTEIN RODZ"/>
    <property type="match status" value="1"/>
</dbReference>
<dbReference type="Gene3D" id="2.60.40.10">
    <property type="entry name" value="Immunoglobulins"/>
    <property type="match status" value="1"/>
</dbReference>
<evidence type="ECO:0000313" key="4">
    <source>
        <dbReference type="Proteomes" id="UP000178323"/>
    </source>
</evidence>
<protein>
    <recommendedName>
        <fullName evidence="2">HTH cro/C1-type domain-containing protein</fullName>
    </recommendedName>
</protein>
<evidence type="ECO:0000259" key="2">
    <source>
        <dbReference type="SMART" id="SM00530"/>
    </source>
</evidence>
<dbReference type="InterPro" id="IPR001387">
    <property type="entry name" value="Cro/C1-type_HTH"/>
</dbReference>
<comment type="caution">
    <text evidence="3">The sequence shown here is derived from an EMBL/GenBank/DDBJ whole genome shotgun (WGS) entry which is preliminary data.</text>
</comment>
<sequence>MVSFISKKIEGESNLGVNLRVAREKKGLSLDMAAVATGIGAKYLNAFEENDFSSLPQGIYRDKFLRRYSEFLGVEEKNILLFPLNEPSGVQEELYKLKIGKQSLLRKIKDFILNPAFLRNTAILALVFGCMAYLYFIGYNIVSPPSLAIISPSDDFVTNEFLVEVEGKTEEEAKVFINDKEIYCLQEGSFSEEIDLKKGINIVKISAKKKYSKEKAVYRKILVTGGEAVTMKYK</sequence>
<accession>A0A1F5S6W4</accession>
<keyword evidence="1" id="KW-0812">Transmembrane</keyword>
<dbReference type="SUPFAM" id="SSF47413">
    <property type="entry name" value="lambda repressor-like DNA-binding domains"/>
    <property type="match status" value="1"/>
</dbReference>
<dbReference type="InterPro" id="IPR050400">
    <property type="entry name" value="Bact_Cytoskel_RodZ"/>
</dbReference>
<dbReference type="Pfam" id="PF09136">
    <property type="entry name" value="Glucodextran_B"/>
    <property type="match status" value="1"/>
</dbReference>
<evidence type="ECO:0000313" key="3">
    <source>
        <dbReference type="EMBL" id="OGF22366.1"/>
    </source>
</evidence>
<dbReference type="Proteomes" id="UP000178323">
    <property type="component" value="Unassembled WGS sequence"/>
</dbReference>
<dbReference type="InterPro" id="IPR010982">
    <property type="entry name" value="Lambda_DNA-bd_dom_sf"/>
</dbReference>
<reference evidence="3 4" key="1">
    <citation type="journal article" date="2016" name="Nat. Commun.">
        <title>Thousands of microbial genomes shed light on interconnected biogeochemical processes in an aquifer system.</title>
        <authorList>
            <person name="Anantharaman K."/>
            <person name="Brown C.T."/>
            <person name="Hug L.A."/>
            <person name="Sharon I."/>
            <person name="Castelle C.J."/>
            <person name="Probst A.J."/>
            <person name="Thomas B.C."/>
            <person name="Singh A."/>
            <person name="Wilkins M.J."/>
            <person name="Karaoz U."/>
            <person name="Brodie E.L."/>
            <person name="Williams K.H."/>
            <person name="Hubbard S.S."/>
            <person name="Banfield J.F."/>
        </authorList>
    </citation>
    <scope>NUCLEOTIDE SEQUENCE [LARGE SCALE GENOMIC DNA]</scope>
</reference>
<evidence type="ECO:0000256" key="1">
    <source>
        <dbReference type="SAM" id="Phobius"/>
    </source>
</evidence>
<proteinExistence type="predicted"/>
<gene>
    <name evidence="3" type="ORF">A2Y83_04030</name>
</gene>
<dbReference type="SMART" id="SM00530">
    <property type="entry name" value="HTH_XRE"/>
    <property type="match status" value="1"/>
</dbReference>
<dbReference type="Pfam" id="PF13413">
    <property type="entry name" value="HTH_25"/>
    <property type="match status" value="1"/>
</dbReference>